<feature type="non-terminal residue" evidence="1">
    <location>
        <position position="171"/>
    </location>
</feature>
<dbReference type="Proteomes" id="UP000050509">
    <property type="component" value="Unassembled WGS sequence"/>
</dbReference>
<name>A0A0P9GX87_9CHLR</name>
<accession>A0A0P9GX87</accession>
<keyword evidence="2" id="KW-1185">Reference proteome</keyword>
<organism evidence="1 2">
    <name type="scientific">Kouleothrix aurantiaca</name>
    <dbReference type="NCBI Taxonomy" id="186479"/>
    <lineage>
        <taxon>Bacteria</taxon>
        <taxon>Bacillati</taxon>
        <taxon>Chloroflexota</taxon>
        <taxon>Chloroflexia</taxon>
        <taxon>Chloroflexales</taxon>
        <taxon>Roseiflexineae</taxon>
        <taxon>Roseiflexaceae</taxon>
        <taxon>Kouleothrix</taxon>
    </lineage>
</organism>
<evidence type="ECO:0000313" key="1">
    <source>
        <dbReference type="EMBL" id="KPV46019.1"/>
    </source>
</evidence>
<proteinExistence type="predicted"/>
<gene>
    <name evidence="1" type="ORF">SE17_43755</name>
</gene>
<evidence type="ECO:0000313" key="2">
    <source>
        <dbReference type="Proteomes" id="UP000050509"/>
    </source>
</evidence>
<sequence length="171" mass="19304">MRIFRALGFRLVIGVVVLLVLGVGWAVNSVMRSQARGHAQKTVSWFYDDARFEDFTQFVSSNRDYLAEAERASGQDIETAFSWLDRDDFANEFQSTGLMSPEQLVFKVDKLTEQDNDGNTAHVLVNGAIRPADVKRGKTNYQFSDDTFEPFTHMVTLTKNGGSWYIASVTM</sequence>
<dbReference type="AlphaFoldDB" id="A0A0P9GX87"/>
<reference evidence="1 2" key="1">
    <citation type="submission" date="2015-09" db="EMBL/GenBank/DDBJ databases">
        <title>Draft genome sequence of Kouleothrix aurantiaca JCM 19913.</title>
        <authorList>
            <person name="Hemp J."/>
        </authorList>
    </citation>
    <scope>NUCLEOTIDE SEQUENCE [LARGE SCALE GENOMIC DNA]</scope>
    <source>
        <strain evidence="1 2">COM-B</strain>
    </source>
</reference>
<protein>
    <submittedName>
        <fullName evidence="1">Uncharacterized protein</fullName>
    </submittedName>
</protein>
<comment type="caution">
    <text evidence="1">The sequence shown here is derived from an EMBL/GenBank/DDBJ whole genome shotgun (WGS) entry which is preliminary data.</text>
</comment>
<dbReference type="EMBL" id="LJCR01003655">
    <property type="protein sequence ID" value="KPV46019.1"/>
    <property type="molecule type" value="Genomic_DNA"/>
</dbReference>